<feature type="transmembrane region" description="Helical" evidence="5">
    <location>
        <begin position="167"/>
        <end position="194"/>
    </location>
</feature>
<protein>
    <submittedName>
        <fullName evidence="7">Yip1 family protein</fullName>
    </submittedName>
</protein>
<evidence type="ECO:0000313" key="8">
    <source>
        <dbReference type="Proteomes" id="UP001595897"/>
    </source>
</evidence>
<proteinExistence type="predicted"/>
<evidence type="ECO:0000256" key="1">
    <source>
        <dbReference type="ARBA" id="ARBA00004141"/>
    </source>
</evidence>
<feature type="domain" description="Yip1" evidence="6">
    <location>
        <begin position="7"/>
        <end position="184"/>
    </location>
</feature>
<feature type="transmembrane region" description="Helical" evidence="5">
    <location>
        <begin position="72"/>
        <end position="93"/>
    </location>
</feature>
<feature type="transmembrane region" description="Helical" evidence="5">
    <location>
        <begin position="136"/>
        <end position="155"/>
    </location>
</feature>
<evidence type="ECO:0000256" key="5">
    <source>
        <dbReference type="SAM" id="Phobius"/>
    </source>
</evidence>
<name>A0ABV9LRA8_9ALTE</name>
<keyword evidence="4 5" id="KW-0472">Membrane</keyword>
<keyword evidence="3 5" id="KW-1133">Transmembrane helix</keyword>
<dbReference type="Pfam" id="PF04893">
    <property type="entry name" value="Yip1"/>
    <property type="match status" value="1"/>
</dbReference>
<accession>A0ABV9LRA8</accession>
<feature type="transmembrane region" description="Helical" evidence="5">
    <location>
        <begin position="27"/>
        <end position="52"/>
    </location>
</feature>
<dbReference type="Proteomes" id="UP001595897">
    <property type="component" value="Unassembled WGS sequence"/>
</dbReference>
<keyword evidence="2 5" id="KW-0812">Transmembrane</keyword>
<keyword evidence="8" id="KW-1185">Reference proteome</keyword>
<comment type="caution">
    <text evidence="7">The sequence shown here is derived from an EMBL/GenBank/DDBJ whole genome shotgun (WGS) entry which is preliminary data.</text>
</comment>
<dbReference type="InterPro" id="IPR006977">
    <property type="entry name" value="Yip1_dom"/>
</dbReference>
<evidence type="ECO:0000256" key="3">
    <source>
        <dbReference type="ARBA" id="ARBA00022989"/>
    </source>
</evidence>
<dbReference type="EMBL" id="JBHSGU010000002">
    <property type="protein sequence ID" value="MFC4699036.1"/>
    <property type="molecule type" value="Genomic_DNA"/>
</dbReference>
<sequence length="201" mass="22377">MILNHLWGIYTAPKEEWQNIDRKHENYFYALSHILIIAMIPSAMAYYASAYLGWDIGAGVTAETIKLTQQSALSMAVAMYFGLVFGVIALAVLIHELAKSFEVYPNYTQSLEIAAYTATPLFMAGFSAFYPELWFIMSVVLVGISYSVYLLYTGVPIMLHIPEEKGFIFSSSVVTCGLVLMVILMAASVILWSYGLGPQHM</sequence>
<evidence type="ECO:0000313" key="7">
    <source>
        <dbReference type="EMBL" id="MFC4699036.1"/>
    </source>
</evidence>
<evidence type="ECO:0000256" key="2">
    <source>
        <dbReference type="ARBA" id="ARBA00022692"/>
    </source>
</evidence>
<gene>
    <name evidence="7" type="ORF">ACFO4O_02560</name>
</gene>
<reference evidence="8" key="1">
    <citation type="journal article" date="2019" name="Int. J. Syst. Evol. Microbiol.">
        <title>The Global Catalogue of Microorganisms (GCM) 10K type strain sequencing project: providing services to taxonomists for standard genome sequencing and annotation.</title>
        <authorList>
            <consortium name="The Broad Institute Genomics Platform"/>
            <consortium name="The Broad Institute Genome Sequencing Center for Infectious Disease"/>
            <person name="Wu L."/>
            <person name="Ma J."/>
        </authorList>
    </citation>
    <scope>NUCLEOTIDE SEQUENCE [LARGE SCALE GENOMIC DNA]</scope>
    <source>
        <strain evidence="8">KACC 12507</strain>
    </source>
</reference>
<dbReference type="RefSeq" id="WP_382405751.1">
    <property type="nucleotide sequence ID" value="NZ_JBHSGU010000002.1"/>
</dbReference>
<evidence type="ECO:0000259" key="6">
    <source>
        <dbReference type="Pfam" id="PF04893"/>
    </source>
</evidence>
<evidence type="ECO:0000256" key="4">
    <source>
        <dbReference type="ARBA" id="ARBA00023136"/>
    </source>
</evidence>
<comment type="subcellular location">
    <subcellularLocation>
        <location evidence="1">Membrane</location>
        <topology evidence="1">Multi-pass membrane protein</topology>
    </subcellularLocation>
</comment>
<organism evidence="7 8">
    <name type="scientific">Glaciecola siphonariae</name>
    <dbReference type="NCBI Taxonomy" id="521012"/>
    <lineage>
        <taxon>Bacteria</taxon>
        <taxon>Pseudomonadati</taxon>
        <taxon>Pseudomonadota</taxon>
        <taxon>Gammaproteobacteria</taxon>
        <taxon>Alteromonadales</taxon>
        <taxon>Alteromonadaceae</taxon>
        <taxon>Glaciecola</taxon>
    </lineage>
</organism>